<evidence type="ECO:0000256" key="1">
    <source>
        <dbReference type="SAM" id="MobiDB-lite"/>
    </source>
</evidence>
<organism evidence="2 3">
    <name type="scientific">Cyprinus carpio</name>
    <name type="common">Common carp</name>
    <dbReference type="NCBI Taxonomy" id="7962"/>
    <lineage>
        <taxon>Eukaryota</taxon>
        <taxon>Metazoa</taxon>
        <taxon>Chordata</taxon>
        <taxon>Craniata</taxon>
        <taxon>Vertebrata</taxon>
        <taxon>Euteleostomi</taxon>
        <taxon>Actinopterygii</taxon>
        <taxon>Neopterygii</taxon>
        <taxon>Teleostei</taxon>
        <taxon>Ostariophysi</taxon>
        <taxon>Cypriniformes</taxon>
        <taxon>Cyprinidae</taxon>
        <taxon>Cyprininae</taxon>
        <taxon>Cyprinus</taxon>
    </lineage>
</organism>
<feature type="region of interest" description="Disordered" evidence="1">
    <location>
        <begin position="1"/>
        <end position="33"/>
    </location>
</feature>
<accession>A0A8C2AXR1</accession>
<protein>
    <submittedName>
        <fullName evidence="2">Uncharacterized protein</fullName>
    </submittedName>
</protein>
<name>A0A8C2AXR1_CYPCA</name>
<sequence length="115" mass="12025">MASVQPVATPGDRAPPPGHRQHGATAGSGTGDMMMMMSCSGSVVLPAGVINPSVPIRNIKTKFAVLTGLIQVGEVSNRDIVETVLNLVSVSSRGCVSKHTELNSLRRLDSIFEAL</sequence>
<dbReference type="Ensembl" id="ENSCCRT00015114543.1">
    <property type="protein sequence ID" value="ENSCCRP00015111042.1"/>
    <property type="gene ID" value="ENSCCRG00015044008.1"/>
</dbReference>
<dbReference type="Proteomes" id="UP000694700">
    <property type="component" value="Unplaced"/>
</dbReference>
<evidence type="ECO:0000313" key="2">
    <source>
        <dbReference type="Ensembl" id="ENSCCRP00015111042.1"/>
    </source>
</evidence>
<proteinExistence type="predicted"/>
<dbReference type="AlphaFoldDB" id="A0A8C2AXR1"/>
<evidence type="ECO:0000313" key="3">
    <source>
        <dbReference type="Proteomes" id="UP000694700"/>
    </source>
</evidence>
<reference evidence="2" key="1">
    <citation type="submission" date="2025-08" db="UniProtKB">
        <authorList>
            <consortium name="Ensembl"/>
        </authorList>
    </citation>
    <scope>IDENTIFICATION</scope>
</reference>
<feature type="compositionally biased region" description="Low complexity" evidence="1">
    <location>
        <begin position="23"/>
        <end position="33"/>
    </location>
</feature>